<dbReference type="AlphaFoldDB" id="A0A179IP01"/>
<organism evidence="3 5">
    <name type="scientific">Hydrogenibacillus schlegelii</name>
    <name type="common">Bacillus schlegelii</name>
    <dbReference type="NCBI Taxonomy" id="1484"/>
    <lineage>
        <taxon>Bacteria</taxon>
        <taxon>Bacillati</taxon>
        <taxon>Bacillota</taxon>
        <taxon>Bacilli</taxon>
        <taxon>Bacillales</taxon>
        <taxon>Bacillales Family X. Incertae Sedis</taxon>
        <taxon>Hydrogenibacillus</taxon>
    </lineage>
</organism>
<feature type="compositionally biased region" description="Polar residues" evidence="1">
    <location>
        <begin position="35"/>
        <end position="47"/>
    </location>
</feature>
<reference evidence="4 6" key="2">
    <citation type="submission" date="2017-08" db="EMBL/GenBank/DDBJ databases">
        <title>Burning lignite coal seam in the remote Altai Mountains harbors a hydrogen-driven thermophilic microbial community.</title>
        <authorList>
            <person name="Kadnikov V.V."/>
            <person name="Mardanov A.V."/>
            <person name="Ivasenko D."/>
            <person name="Beletsky A.V."/>
            <person name="Karnachuk O.V."/>
            <person name="Ravin N.V."/>
        </authorList>
    </citation>
    <scope>NUCLEOTIDE SEQUENCE [LARGE SCALE GENOMIC DNA]</scope>
    <source>
        <strain evidence="4">AL33</strain>
    </source>
</reference>
<dbReference type="InterPro" id="IPR050490">
    <property type="entry name" value="Bact_solute-bd_prot1"/>
</dbReference>
<dbReference type="PANTHER" id="PTHR43649">
    <property type="entry name" value="ARABINOSE-BINDING PROTEIN-RELATED"/>
    <property type="match status" value="1"/>
</dbReference>
<dbReference type="SUPFAM" id="SSF53850">
    <property type="entry name" value="Periplasmic binding protein-like II"/>
    <property type="match status" value="1"/>
</dbReference>
<evidence type="ECO:0000256" key="2">
    <source>
        <dbReference type="SAM" id="SignalP"/>
    </source>
</evidence>
<dbReference type="Proteomes" id="UP000244180">
    <property type="component" value="Unassembled WGS sequence"/>
</dbReference>
<dbReference type="OrthoDB" id="9795467at2"/>
<dbReference type="EMBL" id="JXBB01000055">
    <property type="protein sequence ID" value="OAR03582.1"/>
    <property type="molecule type" value="Genomic_DNA"/>
</dbReference>
<feature type="chain" id="PRO_5036010370" evidence="2">
    <location>
        <begin position="22"/>
        <end position="463"/>
    </location>
</feature>
<accession>A0A179IP01</accession>
<evidence type="ECO:0000313" key="4">
    <source>
        <dbReference type="EMBL" id="PTQ54217.1"/>
    </source>
</evidence>
<evidence type="ECO:0000313" key="5">
    <source>
        <dbReference type="Proteomes" id="UP000243024"/>
    </source>
</evidence>
<reference evidence="3 5" key="1">
    <citation type="submission" date="2015-09" db="EMBL/GenBank/DDBJ databases">
        <title>Draft genome sequence of Hydrogenibacillus schlegelii DSM 2000.</title>
        <authorList>
            <person name="Hemp J."/>
        </authorList>
    </citation>
    <scope>NUCLEOTIDE SEQUENCE [LARGE SCALE GENOMIC DNA]</scope>
    <source>
        <strain evidence="3 5">MA 48</strain>
    </source>
</reference>
<feature type="region of interest" description="Disordered" evidence="1">
    <location>
        <begin position="27"/>
        <end position="55"/>
    </location>
</feature>
<feature type="signal peptide" evidence="2">
    <location>
        <begin position="1"/>
        <end position="21"/>
    </location>
</feature>
<sequence length="463" mass="50581">MPPIFRPRLFALLLVAVLSFAAAGCGQGGRPTGDSAPTNAAPTSQSAGAPPAETASSRPVELTFFYPVGVTGPLTEIMNGLVDEFNRTHPGIRVKPVFTGNYADNTAKIVTALKGGNPPDVVISLSQDLAYLREIDAIQPFDDLFAKTDPALRFDPQDFFPAFMLNSQMEGKTWGIPFQRSTPVMYYNKTALKEAGLDPEKPPETWDELVDAAKKTMRRENGKVARWGVEIPISGVSTWLFEALALEAGQGLYDGDPTKVFVDTPAAKRAMQWLVDLSHREGVMPEGVIDWSAASTDFTAGKTVFLYHSTGSLSAILKQANFDVGVAFLPKDKQYGVPTGGGNFYILKGIPEAHKEAAWTFVQWMVSPEIAARWSIDTGYAPVRKAATETDRWKQYVAERPQAEVALRQLEYAHPEFAPYQRPQVQKIVADAIQAVLTGAATVDDAFARAQQDADRILQKVAR</sequence>
<comment type="caution">
    <text evidence="3">The sequence shown here is derived from an EMBL/GenBank/DDBJ whole genome shotgun (WGS) entry which is preliminary data.</text>
</comment>
<dbReference type="PROSITE" id="PS51257">
    <property type="entry name" value="PROKAR_LIPOPROTEIN"/>
    <property type="match status" value="1"/>
</dbReference>
<dbReference type="CDD" id="cd14748">
    <property type="entry name" value="PBP2_UgpB"/>
    <property type="match status" value="1"/>
</dbReference>
<evidence type="ECO:0000313" key="6">
    <source>
        <dbReference type="Proteomes" id="UP000244180"/>
    </source>
</evidence>
<dbReference type="PANTHER" id="PTHR43649:SF30">
    <property type="entry name" value="ABC TRANSPORTER SUBSTRATE-BINDING PROTEIN"/>
    <property type="match status" value="1"/>
</dbReference>
<dbReference type="InterPro" id="IPR006059">
    <property type="entry name" value="SBP"/>
</dbReference>
<gene>
    <name evidence="4" type="ORF">HSCHL_0496</name>
    <name evidence="3" type="ORF">SA87_02825</name>
</gene>
<name>A0A179IP01_HYDSH</name>
<dbReference type="STRING" id="1484.SA87_02825"/>
<keyword evidence="2" id="KW-0732">Signal</keyword>
<dbReference type="Proteomes" id="UP000243024">
    <property type="component" value="Unassembled WGS sequence"/>
</dbReference>
<proteinExistence type="predicted"/>
<protein>
    <submittedName>
        <fullName evidence="4">Glycerol-3-phosphate ABC transporter, periplasmic glycerol-3-phosphate-binding protein</fullName>
    </submittedName>
</protein>
<dbReference type="RefSeq" id="WP_066202920.1">
    <property type="nucleotide sequence ID" value="NZ_CBCSAS010000002.1"/>
</dbReference>
<dbReference type="EMBL" id="PEBV01000005">
    <property type="protein sequence ID" value="PTQ54217.1"/>
    <property type="molecule type" value="Genomic_DNA"/>
</dbReference>
<dbReference type="Gene3D" id="3.40.190.10">
    <property type="entry name" value="Periplasmic binding protein-like II"/>
    <property type="match status" value="2"/>
</dbReference>
<evidence type="ECO:0000313" key="3">
    <source>
        <dbReference type="EMBL" id="OAR03582.1"/>
    </source>
</evidence>
<evidence type="ECO:0000256" key="1">
    <source>
        <dbReference type="SAM" id="MobiDB-lite"/>
    </source>
</evidence>
<dbReference type="Pfam" id="PF13416">
    <property type="entry name" value="SBP_bac_8"/>
    <property type="match status" value="1"/>
</dbReference>
<keyword evidence="5" id="KW-1185">Reference proteome</keyword>